<dbReference type="Proteomes" id="UP000500767">
    <property type="component" value="Chromosome"/>
</dbReference>
<dbReference type="NCBIfam" id="NF005559">
    <property type="entry name" value="PRK07231.1"/>
    <property type="match status" value="1"/>
</dbReference>
<reference evidence="3 4" key="1">
    <citation type="journal article" date="2014" name="World J. Microbiol. Biotechnol.">
        <title>Biodiversity and physiological characteristics of Antarctic and Arctic lichens-associated bacteria.</title>
        <authorList>
            <person name="Lee Y.M."/>
            <person name="Kim E.H."/>
            <person name="Lee H.K."/>
            <person name="Hong S.G."/>
        </authorList>
    </citation>
    <scope>NUCLEOTIDE SEQUENCE [LARGE SCALE GENOMIC DNA]</scope>
    <source>
        <strain evidence="3 4">PAMC 26569</strain>
    </source>
</reference>
<keyword evidence="2 3" id="KW-0560">Oxidoreductase</keyword>
<evidence type="ECO:0000313" key="4">
    <source>
        <dbReference type="Proteomes" id="UP000500767"/>
    </source>
</evidence>
<dbReference type="EC" id="1.1.1.47" evidence="3"/>
<evidence type="ECO:0000256" key="2">
    <source>
        <dbReference type="ARBA" id="ARBA00023002"/>
    </source>
</evidence>
<organism evidence="3 4">
    <name type="scientific">Lichenicola cladoniae</name>
    <dbReference type="NCBI Taxonomy" id="1484109"/>
    <lineage>
        <taxon>Bacteria</taxon>
        <taxon>Pseudomonadati</taxon>
        <taxon>Pseudomonadota</taxon>
        <taxon>Alphaproteobacteria</taxon>
        <taxon>Acetobacterales</taxon>
        <taxon>Acetobacteraceae</taxon>
        <taxon>Lichenicola</taxon>
    </lineage>
</organism>
<dbReference type="PROSITE" id="PS00061">
    <property type="entry name" value="ADH_SHORT"/>
    <property type="match status" value="1"/>
</dbReference>
<dbReference type="InterPro" id="IPR002347">
    <property type="entry name" value="SDR_fam"/>
</dbReference>
<dbReference type="SUPFAM" id="SSF51735">
    <property type="entry name" value="NAD(P)-binding Rossmann-fold domains"/>
    <property type="match status" value="1"/>
</dbReference>
<dbReference type="GO" id="GO:0047936">
    <property type="term" value="F:glucose 1-dehydrogenase [NAD(P)+] activity"/>
    <property type="evidence" value="ECO:0007669"/>
    <property type="project" value="UniProtKB-EC"/>
</dbReference>
<sequence>MSKLDGRVAIVTGASKGIGAGIALRLAADGASVVVNYARSADAAERIVTTITEAGGHATAIQADVSQPDEIKALFAKAIAAFGHVDILVNNAGIYEFGDLAGITPDSIDRQFGLNVKGLILATQAAAEAFPATGGVVVNISSGAGVTPIAQAQVYSATKGAVDSLTRSLALELGPRKIRVVGIAPGLVATEGTSGMGEEGAAPFVARTPLGRIGQPADIAATVSFIVSEDAGWVTGETLQVGGGLRL</sequence>
<dbReference type="InterPro" id="IPR020904">
    <property type="entry name" value="Sc_DH/Rdtase_CS"/>
</dbReference>
<keyword evidence="4" id="KW-1185">Reference proteome</keyword>
<dbReference type="RefSeq" id="WP_171835030.1">
    <property type="nucleotide sequence ID" value="NZ_CP053708.1"/>
</dbReference>
<dbReference type="AlphaFoldDB" id="A0A6M8HNX4"/>
<dbReference type="PANTHER" id="PTHR43639">
    <property type="entry name" value="OXIDOREDUCTASE, SHORT-CHAIN DEHYDROGENASE/REDUCTASE FAMILY (AFU_ORTHOLOGUE AFUA_5G02870)"/>
    <property type="match status" value="1"/>
</dbReference>
<proteinExistence type="inferred from homology"/>
<dbReference type="EMBL" id="CP053708">
    <property type="protein sequence ID" value="QKE90000.1"/>
    <property type="molecule type" value="Genomic_DNA"/>
</dbReference>
<dbReference type="FunFam" id="3.40.50.720:FF:000084">
    <property type="entry name" value="Short-chain dehydrogenase reductase"/>
    <property type="match status" value="1"/>
</dbReference>
<dbReference type="Gene3D" id="3.40.50.720">
    <property type="entry name" value="NAD(P)-binding Rossmann-like Domain"/>
    <property type="match status" value="1"/>
</dbReference>
<comment type="similarity">
    <text evidence="1">Belongs to the short-chain dehydrogenases/reductases (SDR) family.</text>
</comment>
<evidence type="ECO:0000313" key="3">
    <source>
        <dbReference type="EMBL" id="QKE90000.1"/>
    </source>
</evidence>
<dbReference type="Pfam" id="PF13561">
    <property type="entry name" value="adh_short_C2"/>
    <property type="match status" value="1"/>
</dbReference>
<dbReference type="KEGG" id="lck:HN018_08020"/>
<protein>
    <submittedName>
        <fullName evidence="3">Glucose 1-dehydrogenase</fullName>
        <ecNumber evidence="3">1.1.1.47</ecNumber>
    </submittedName>
</protein>
<dbReference type="PRINTS" id="PR00081">
    <property type="entry name" value="GDHRDH"/>
</dbReference>
<gene>
    <name evidence="3" type="ORF">HN018_08020</name>
</gene>
<evidence type="ECO:0000256" key="1">
    <source>
        <dbReference type="ARBA" id="ARBA00006484"/>
    </source>
</evidence>
<dbReference type="PANTHER" id="PTHR43639:SF1">
    <property type="entry name" value="SHORT-CHAIN DEHYDROGENASE_REDUCTASE FAMILY PROTEIN"/>
    <property type="match status" value="1"/>
</dbReference>
<dbReference type="InterPro" id="IPR036291">
    <property type="entry name" value="NAD(P)-bd_dom_sf"/>
</dbReference>
<name>A0A6M8HNX4_9PROT</name>
<accession>A0A6M8HNX4</accession>
<dbReference type="PRINTS" id="PR00080">
    <property type="entry name" value="SDRFAMILY"/>
</dbReference>